<evidence type="ECO:0000256" key="3">
    <source>
        <dbReference type="SAM" id="Coils"/>
    </source>
</evidence>
<feature type="compositionally biased region" description="Low complexity" evidence="4">
    <location>
        <begin position="485"/>
        <end position="495"/>
    </location>
</feature>
<comment type="caution">
    <text evidence="7">The sequence shown here is derived from an EMBL/GenBank/DDBJ whole genome shotgun (WGS) entry which is preliminary data.</text>
</comment>
<organism evidence="7 8">
    <name type="scientific">Artemia franciscana</name>
    <name type="common">Brine shrimp</name>
    <name type="synonym">Artemia sanfranciscana</name>
    <dbReference type="NCBI Taxonomy" id="6661"/>
    <lineage>
        <taxon>Eukaryota</taxon>
        <taxon>Metazoa</taxon>
        <taxon>Ecdysozoa</taxon>
        <taxon>Arthropoda</taxon>
        <taxon>Crustacea</taxon>
        <taxon>Branchiopoda</taxon>
        <taxon>Anostraca</taxon>
        <taxon>Artemiidae</taxon>
        <taxon>Artemia</taxon>
    </lineage>
</organism>
<dbReference type="InterPro" id="IPR021935">
    <property type="entry name" value="SGSM1/2_RBD"/>
</dbReference>
<evidence type="ECO:0000313" key="7">
    <source>
        <dbReference type="EMBL" id="KAK2703772.1"/>
    </source>
</evidence>
<feature type="region of interest" description="Disordered" evidence="4">
    <location>
        <begin position="414"/>
        <end position="441"/>
    </location>
</feature>
<dbReference type="Gene3D" id="2.30.29.230">
    <property type="match status" value="1"/>
</dbReference>
<dbReference type="Gene3D" id="1.10.8.270">
    <property type="entry name" value="putative rabgap domain of human tbc1 domain family member 14 like domains"/>
    <property type="match status" value="1"/>
</dbReference>
<dbReference type="Gene3D" id="1.20.58.900">
    <property type="match status" value="1"/>
</dbReference>
<sequence>MLLEMEKVMSLTNISLATLPSVSNGLMRADSMKDTKEHKEKLIRAVKKEVKQLMEEAVTRKYIHTNSSSITSFSAAVEACLSHELRRRTLGLFRSSCTTALLLKAAKFNADAKHVADILGDLESADGGKRSSSSGDSTTKLSFGAKPALQKRNSASLLSNSTTVHQRYVWIKIALFERKLTDIVDYLVQNSNKYYEKESVLADPDYGPVLSSLMVGPCALDFSRMKTQDHFWSDPPAEELVQRHQMSTSAYTNGNSFNTPVSKTLGLQGKSNSNPSITAQDYVASLHQNSKSTLLYGKNNVGVLPVGGSEVLQGYLSLHDDCQILLLKWTPNQIMSAVPDSNDNHEKRNFWDFALAIAISEIVYLHCHQTGEKGGVMIPVGQDGSQFPPITFPAGGHLLAFLTCLEAGLPPNGYLDPPLDEDGTGKIFPRLRRRSSEKDEQSGDYVFRIVCNSPMPARETPSPPRSLSKESRQRRSLKRSDDISSHGTSSSKSSLSYTDSLQEVFEAGKDTISSHLLSNGDSLSVLCSSMRRQIISRAFEGWYSCTKHLKDIKMQLFPLLNRDFDLSIVRIDESPGLTKEVFNQLYIDGVLQDYEEVLRLTYLGGVDPELRKVVWPYLLGHYQFGSTVQERQEKDSSLKQIYESTMSEWLAVEAITRQRDRDQTAANIAKLSSGSYSLDCQEVIDKLTDFEPNCERHKLTKLSRGLSNDVFQDHNYHNNERDLTDVTEVLSGTDEFFTPETDRKASSAFAEDLKSETAQESSSSAIPIHLERKASERNIHKFESRDEDDTHDKLTVDEIQDVFSIESRSSCISPASSSHGGVYSLELLEQFGLNIHRIDKDVQRCDRNYWYFSTANLDKLRNIMCTYVWEHLEVGYMQGMCDLLAPLLVVLDDEALTYSCFCKVMERLSSNFPHGGMMDKHFSNMKMLIQILEPELYDVILGSENPQLYFCYRWFLLDFKREFKYEDIFLIWEVLWAAPAVTTENFHLFGALALLQLYKHIIIAQNMDYTDLIKFFNEMAEKHNAVQVLMKSRQVVQSIQKVVMEK</sequence>
<dbReference type="Proteomes" id="UP001187531">
    <property type="component" value="Unassembled WGS sequence"/>
</dbReference>
<evidence type="ECO:0000256" key="1">
    <source>
        <dbReference type="ARBA" id="ARBA00022468"/>
    </source>
</evidence>
<protein>
    <recommendedName>
        <fullName evidence="9">Small G protein signaling modulator 1</fullName>
    </recommendedName>
</protein>
<dbReference type="AlphaFoldDB" id="A0AA88HE60"/>
<feature type="region of interest" description="Disordered" evidence="4">
    <location>
        <begin position="454"/>
        <end position="495"/>
    </location>
</feature>
<dbReference type="InterPro" id="IPR035969">
    <property type="entry name" value="Rab-GAP_TBC_sf"/>
</dbReference>
<evidence type="ECO:0000313" key="8">
    <source>
        <dbReference type="Proteomes" id="UP001187531"/>
    </source>
</evidence>
<dbReference type="GO" id="GO:0005096">
    <property type="term" value="F:GTPase activator activity"/>
    <property type="evidence" value="ECO:0007669"/>
    <property type="project" value="UniProtKB-KW"/>
</dbReference>
<dbReference type="SMART" id="SM00164">
    <property type="entry name" value="TBC"/>
    <property type="match status" value="1"/>
</dbReference>
<keyword evidence="1" id="KW-0343">GTPase activation</keyword>
<dbReference type="SUPFAM" id="SSF140741">
    <property type="entry name" value="RUN domain-like"/>
    <property type="match status" value="1"/>
</dbReference>
<feature type="coiled-coil region" evidence="3">
    <location>
        <begin position="29"/>
        <end position="56"/>
    </location>
</feature>
<keyword evidence="3" id="KW-0175">Coiled coil</keyword>
<dbReference type="GO" id="GO:0031410">
    <property type="term" value="C:cytoplasmic vesicle"/>
    <property type="evidence" value="ECO:0007669"/>
    <property type="project" value="UniProtKB-ARBA"/>
</dbReference>
<dbReference type="Gene3D" id="1.10.472.80">
    <property type="entry name" value="Ypt/Rab-GAP domain of gyp1p, domain 3"/>
    <property type="match status" value="1"/>
</dbReference>
<dbReference type="PANTHER" id="PTHR22957">
    <property type="entry name" value="TBC1 DOMAIN FAMILY MEMBER GTPASE-ACTIVATING PROTEIN"/>
    <property type="match status" value="1"/>
</dbReference>
<dbReference type="SMART" id="SM00593">
    <property type="entry name" value="RUN"/>
    <property type="match status" value="1"/>
</dbReference>
<reference evidence="7" key="1">
    <citation type="submission" date="2023-07" db="EMBL/GenBank/DDBJ databases">
        <title>Chromosome-level genome assembly of Artemia franciscana.</title>
        <authorList>
            <person name="Jo E."/>
        </authorList>
    </citation>
    <scope>NUCLEOTIDE SEQUENCE</scope>
    <source>
        <tissue evidence="7">Whole body</tissue>
    </source>
</reference>
<feature type="domain" description="RUN" evidence="6">
    <location>
        <begin position="64"/>
        <end position="229"/>
    </location>
</feature>
<evidence type="ECO:0008006" key="9">
    <source>
        <dbReference type="Google" id="ProtNLM"/>
    </source>
</evidence>
<dbReference type="Pfam" id="PF00566">
    <property type="entry name" value="RabGAP-TBC"/>
    <property type="match status" value="1"/>
</dbReference>
<evidence type="ECO:0000259" key="6">
    <source>
        <dbReference type="PROSITE" id="PS50826"/>
    </source>
</evidence>
<dbReference type="Pfam" id="PF02759">
    <property type="entry name" value="RUN"/>
    <property type="match status" value="1"/>
</dbReference>
<dbReference type="CDD" id="cd17687">
    <property type="entry name" value="RUN_SGSM1_like"/>
    <property type="match status" value="1"/>
</dbReference>
<evidence type="ECO:0000256" key="2">
    <source>
        <dbReference type="ARBA" id="ARBA00034124"/>
    </source>
</evidence>
<dbReference type="SUPFAM" id="SSF47923">
    <property type="entry name" value="Ypt/Rab-GAP domain of gyp1p"/>
    <property type="match status" value="2"/>
</dbReference>
<dbReference type="InterPro" id="IPR037745">
    <property type="entry name" value="SGSM1/2"/>
</dbReference>
<dbReference type="FunFam" id="1.10.8.270:FF:000064">
    <property type="entry name" value="Small G protein-signaling modulator 1b"/>
    <property type="match status" value="1"/>
</dbReference>
<dbReference type="PANTHER" id="PTHR22957:SF502">
    <property type="entry name" value="SMALL G PROTEIN SIGNALING MODULATOR 2-RELATED"/>
    <property type="match status" value="1"/>
</dbReference>
<accession>A0AA88HE60</accession>
<gene>
    <name evidence="7" type="ORF">QYM36_017904</name>
</gene>
<dbReference type="PROSITE" id="PS50826">
    <property type="entry name" value="RUN"/>
    <property type="match status" value="1"/>
</dbReference>
<keyword evidence="8" id="KW-1185">Reference proteome</keyword>
<proteinExistence type="inferred from homology"/>
<dbReference type="PROSITE" id="PS50086">
    <property type="entry name" value="TBC_RABGAP"/>
    <property type="match status" value="1"/>
</dbReference>
<evidence type="ECO:0000259" key="5">
    <source>
        <dbReference type="PROSITE" id="PS50086"/>
    </source>
</evidence>
<name>A0AA88HE60_ARTSF</name>
<dbReference type="InterPro" id="IPR000195">
    <property type="entry name" value="Rab-GAP-TBC_dom"/>
</dbReference>
<dbReference type="Pfam" id="PF12068">
    <property type="entry name" value="PH_RBD"/>
    <property type="match status" value="1"/>
</dbReference>
<comment type="similarity">
    <text evidence="2">Belongs to the RUTBC family.</text>
</comment>
<feature type="domain" description="Rab-GAP TBC" evidence="5">
    <location>
        <begin position="605"/>
        <end position="979"/>
    </location>
</feature>
<feature type="compositionally biased region" description="Basic and acidic residues" evidence="4">
    <location>
        <begin position="467"/>
        <end position="484"/>
    </location>
</feature>
<evidence type="ECO:0000256" key="4">
    <source>
        <dbReference type="SAM" id="MobiDB-lite"/>
    </source>
</evidence>
<dbReference type="EMBL" id="JAVRJZ010000078">
    <property type="protein sequence ID" value="KAK2703772.1"/>
    <property type="molecule type" value="Genomic_DNA"/>
</dbReference>
<dbReference type="InterPro" id="IPR004012">
    <property type="entry name" value="Run_dom"/>
</dbReference>
<dbReference type="CDD" id="cd15784">
    <property type="entry name" value="PH_RUTBC"/>
    <property type="match status" value="1"/>
</dbReference>
<dbReference type="InterPro" id="IPR037213">
    <property type="entry name" value="Run_dom_sf"/>
</dbReference>